<evidence type="ECO:0000256" key="3">
    <source>
        <dbReference type="ARBA" id="ARBA00010617"/>
    </source>
</evidence>
<evidence type="ECO:0000259" key="12">
    <source>
        <dbReference type="Pfam" id="PF01425"/>
    </source>
</evidence>
<accession>A0A517L5Y6</accession>
<dbReference type="PROSITE" id="PS00086">
    <property type="entry name" value="CYTOCHROME_P450"/>
    <property type="match status" value="1"/>
</dbReference>
<dbReference type="FunFam" id="1.10.630.10:FF:000033">
    <property type="entry name" value="14-alpha sterol demethylase"/>
    <property type="match status" value="1"/>
</dbReference>
<evidence type="ECO:0000313" key="13">
    <source>
        <dbReference type="EMBL" id="QDS71018.1"/>
    </source>
</evidence>
<dbReference type="STRING" id="50376.A0A517L5Y6"/>
<dbReference type="PRINTS" id="PR00385">
    <property type="entry name" value="P450"/>
</dbReference>
<feature type="domain" description="Amidase" evidence="12">
    <location>
        <begin position="83"/>
        <end position="202"/>
    </location>
</feature>
<keyword evidence="4 10" id="KW-0349">Heme</keyword>
<dbReference type="SUPFAM" id="SSF48264">
    <property type="entry name" value="Cytochrome P450"/>
    <property type="match status" value="1"/>
</dbReference>
<dbReference type="PANTHER" id="PTHR11895">
    <property type="entry name" value="TRANSAMIDASE"/>
    <property type="match status" value="1"/>
</dbReference>
<evidence type="ECO:0000256" key="5">
    <source>
        <dbReference type="ARBA" id="ARBA00022723"/>
    </source>
</evidence>
<comment type="similarity">
    <text evidence="3">Belongs to the cytochrome P450 family.</text>
</comment>
<dbReference type="Proteomes" id="UP000316270">
    <property type="component" value="Chromosome 5"/>
</dbReference>
<evidence type="ECO:0000256" key="7">
    <source>
        <dbReference type="ARBA" id="ARBA00023004"/>
    </source>
</evidence>
<dbReference type="EMBL" id="CP042189">
    <property type="protein sequence ID" value="QDS71018.1"/>
    <property type="molecule type" value="Genomic_DNA"/>
</dbReference>
<dbReference type="GO" id="GO:0016020">
    <property type="term" value="C:membrane"/>
    <property type="evidence" value="ECO:0007669"/>
    <property type="project" value="UniProtKB-SubCell"/>
</dbReference>
<evidence type="ECO:0000256" key="10">
    <source>
        <dbReference type="PIRSR" id="PIRSR602403-1"/>
    </source>
</evidence>
<evidence type="ECO:0000256" key="9">
    <source>
        <dbReference type="ARBA" id="ARBA00023136"/>
    </source>
</evidence>
<dbReference type="InterPro" id="IPR023631">
    <property type="entry name" value="Amidase_dom"/>
</dbReference>
<evidence type="ECO:0000256" key="1">
    <source>
        <dbReference type="ARBA" id="ARBA00001971"/>
    </source>
</evidence>
<feature type="binding site" description="axial binding residue" evidence="10">
    <location>
        <position position="999"/>
    </location>
    <ligand>
        <name>heme</name>
        <dbReference type="ChEBI" id="CHEBI:30413"/>
    </ligand>
    <ligandPart>
        <name>Fe</name>
        <dbReference type="ChEBI" id="CHEBI:18248"/>
    </ligandPart>
</feature>
<keyword evidence="6" id="KW-0560">Oxidoreductase</keyword>
<evidence type="ECO:0000256" key="6">
    <source>
        <dbReference type="ARBA" id="ARBA00023002"/>
    </source>
</evidence>
<dbReference type="Pfam" id="PF01425">
    <property type="entry name" value="Amidase"/>
    <property type="match status" value="2"/>
</dbReference>
<reference evidence="13 14" key="1">
    <citation type="submission" date="2019-07" db="EMBL/GenBank/DDBJ databases">
        <title>Finished genome of Venturia effusa.</title>
        <authorList>
            <person name="Young C.A."/>
            <person name="Cox M.P."/>
            <person name="Ganley A.R.D."/>
            <person name="David W.J."/>
        </authorList>
    </citation>
    <scope>NUCLEOTIDE SEQUENCE [LARGE SCALE GENOMIC DNA]</scope>
    <source>
        <strain evidence="14">albino</strain>
    </source>
</reference>
<organism evidence="13 14">
    <name type="scientific">Venturia effusa</name>
    <dbReference type="NCBI Taxonomy" id="50376"/>
    <lineage>
        <taxon>Eukaryota</taxon>
        <taxon>Fungi</taxon>
        <taxon>Dikarya</taxon>
        <taxon>Ascomycota</taxon>
        <taxon>Pezizomycotina</taxon>
        <taxon>Dothideomycetes</taxon>
        <taxon>Pleosporomycetidae</taxon>
        <taxon>Venturiales</taxon>
        <taxon>Venturiaceae</taxon>
        <taxon>Venturia</taxon>
    </lineage>
</organism>
<keyword evidence="9" id="KW-0472">Membrane</keyword>
<feature type="compositionally biased region" description="Basic and acidic residues" evidence="11">
    <location>
        <begin position="954"/>
        <end position="970"/>
    </location>
</feature>
<dbReference type="CDD" id="cd11042">
    <property type="entry name" value="CYP51-like"/>
    <property type="match status" value="1"/>
</dbReference>
<dbReference type="PANTHER" id="PTHR11895:SF171">
    <property type="entry name" value="AMIDASE DOMAIN-CONTAINING PROTEIN"/>
    <property type="match status" value="1"/>
</dbReference>
<dbReference type="PRINTS" id="PR00465">
    <property type="entry name" value="EP450IV"/>
</dbReference>
<dbReference type="Pfam" id="PF00067">
    <property type="entry name" value="p450"/>
    <property type="match status" value="1"/>
</dbReference>
<dbReference type="InterPro" id="IPR000120">
    <property type="entry name" value="Amidase"/>
</dbReference>
<dbReference type="OrthoDB" id="1879366at2759"/>
<gene>
    <name evidence="13" type="ORF">FKW77_007989</name>
</gene>
<dbReference type="GO" id="GO:0008398">
    <property type="term" value="F:sterol 14-demethylase activity"/>
    <property type="evidence" value="ECO:0007669"/>
    <property type="project" value="UniProtKB-ARBA"/>
</dbReference>
<dbReference type="GO" id="GO:0020037">
    <property type="term" value="F:heme binding"/>
    <property type="evidence" value="ECO:0007669"/>
    <property type="project" value="InterPro"/>
</dbReference>
<evidence type="ECO:0000313" key="14">
    <source>
        <dbReference type="Proteomes" id="UP000316270"/>
    </source>
</evidence>
<keyword evidence="5 10" id="KW-0479">Metal-binding</keyword>
<dbReference type="Gene3D" id="1.10.630.10">
    <property type="entry name" value="Cytochrome P450"/>
    <property type="match status" value="1"/>
</dbReference>
<dbReference type="InterPro" id="IPR017972">
    <property type="entry name" value="Cyt_P450_CS"/>
</dbReference>
<evidence type="ECO:0000256" key="4">
    <source>
        <dbReference type="ARBA" id="ARBA00022617"/>
    </source>
</evidence>
<dbReference type="InterPro" id="IPR002403">
    <property type="entry name" value="Cyt_P450_E_grp-IV"/>
</dbReference>
<dbReference type="AlphaFoldDB" id="A0A517L5Y6"/>
<dbReference type="Gene3D" id="3.90.1300.10">
    <property type="entry name" value="Amidase signature (AS) domain"/>
    <property type="match status" value="1"/>
</dbReference>
<dbReference type="InterPro" id="IPR036928">
    <property type="entry name" value="AS_sf"/>
</dbReference>
<evidence type="ECO:0000256" key="8">
    <source>
        <dbReference type="ARBA" id="ARBA00023033"/>
    </source>
</evidence>
<evidence type="ECO:0000256" key="2">
    <source>
        <dbReference type="ARBA" id="ARBA00004370"/>
    </source>
</evidence>
<dbReference type="InterPro" id="IPR036396">
    <property type="entry name" value="Cyt_P450_sf"/>
</dbReference>
<feature type="domain" description="Amidase" evidence="12">
    <location>
        <begin position="221"/>
        <end position="544"/>
    </location>
</feature>
<keyword evidence="14" id="KW-1185">Reference proteome</keyword>
<comment type="cofactor">
    <cofactor evidence="1 10">
        <name>heme</name>
        <dbReference type="ChEBI" id="CHEBI:30413"/>
    </cofactor>
</comment>
<dbReference type="InterPro" id="IPR001128">
    <property type="entry name" value="Cyt_P450"/>
</dbReference>
<keyword evidence="8" id="KW-0503">Monooxygenase</keyword>
<name>A0A517L5Y6_9PEZI</name>
<feature type="region of interest" description="Disordered" evidence="11">
    <location>
        <begin position="951"/>
        <end position="970"/>
    </location>
</feature>
<keyword evidence="7 10" id="KW-0408">Iron</keyword>
<comment type="subcellular location">
    <subcellularLocation>
        <location evidence="2">Membrane</location>
    </subcellularLocation>
</comment>
<proteinExistence type="inferred from homology"/>
<sequence>MSVVFLSNGEPTVSSEQIQEIASSNNLKIPEKDESDYLFLLNSLDATLTQVANLPAYVDPRLKPEEGTLPRIWKKATENPLNAWARQTDIKSPAPIDTRLDGYTVALKDNISLAGVPLTGGTFPEFITGSADPHVPTIDAIVVQRLLQSGATIAGSATCENFSMSPLSFTSATGPVHNPWLHGWTTGGSSSGPTALVAVKAVNAWRKRHGLPSIEDKLGEGVDLAIGGDQGGSIRIPASYCGVYGLKPTHGLVPYTGIMSLHPLLDHTGPIAGNLEDMAKLLSVLAGYDGMDPRMTPLSPLRSQVKDYKLDLEEWISKKKEAGEWGRESSGKGLRIGVIKESLTVLNLSSACKTAFHKAVDRFRAIGAQVDEISIPEHTIAPSIWTIATRLGMYHYGFQNNPSPLLNYPFPDISPPPFTQTTYDKLTEVNPAVVNVFLGGELLKRNPLSRQTTAKAICHIYQLIAAYDAALEKYDVLILPSNPNPGSKHPQRSMSVSEKMEPSIGATLNTCGFNVTGHPGLVMPIGFADVSEGKVPVAMQIVGRSTVPLSISVPVTLFFIVLTAIVQNVLSQVLLGQNANPNEPPLVFHIFPLIGSTIQYGMDPYKFFFDCRAKYGDCFTFILLGKRTTVYLGAKGNNFILNGKHADLNAEEVYGKLTTPCFGEGVVYDCSNERLMDQKRLVKEGFTSQALRAYIPKFVQEVTNYIATSPHFSGQSGVSNITEVFSEITIYTASSSLQGKEVRSKFDSTFAVLYRHLDDGFQPINFMAPWLPLPANRRRDHAQKVMENLYHDIIKKRRQDGNQDDETDMIWNLMDATYKDGTTIPDIHIARLMIALLMGGQHNTAASGAWIMLNLAHKPELIKELYQEQLSVLGSPDAELTWENLQQLTLNAHVIKETMRIHSPIHSIMRKVKSPMPVPETEWTIPVGHTLLASPGVPARDPEFFPDPLTWNPHRWDRAEPPEKAAADDDSSKIDYGFGMVSKAVSSPYLPFGAGRHRCVGEQYAYAQLGAIIATMVRLLKWEQVDPQAPIPATDYSSMFSRPMNPATIRWTKR</sequence>
<dbReference type="SUPFAM" id="SSF75304">
    <property type="entry name" value="Amidase signature (AS) enzymes"/>
    <property type="match status" value="1"/>
</dbReference>
<protein>
    <recommendedName>
        <fullName evidence="12">Amidase domain-containing protein</fullName>
    </recommendedName>
</protein>
<evidence type="ECO:0000256" key="11">
    <source>
        <dbReference type="SAM" id="MobiDB-lite"/>
    </source>
</evidence>
<dbReference type="GO" id="GO:0005506">
    <property type="term" value="F:iron ion binding"/>
    <property type="evidence" value="ECO:0007669"/>
    <property type="project" value="InterPro"/>
</dbReference>